<organism evidence="2 3">
    <name type="scientific">Streptosporangium canum</name>
    <dbReference type="NCBI Taxonomy" id="324952"/>
    <lineage>
        <taxon>Bacteria</taxon>
        <taxon>Bacillati</taxon>
        <taxon>Actinomycetota</taxon>
        <taxon>Actinomycetes</taxon>
        <taxon>Streptosporangiales</taxon>
        <taxon>Streptosporangiaceae</taxon>
        <taxon>Streptosporangium</taxon>
    </lineage>
</organism>
<proteinExistence type="predicted"/>
<dbReference type="Gene3D" id="3.40.50.720">
    <property type="entry name" value="NAD(P)-binding Rossmann-like Domain"/>
    <property type="match status" value="1"/>
</dbReference>
<evidence type="ECO:0000313" key="3">
    <source>
        <dbReference type="Proteomes" id="UP000199111"/>
    </source>
</evidence>
<reference evidence="3" key="1">
    <citation type="submission" date="2016-10" db="EMBL/GenBank/DDBJ databases">
        <authorList>
            <person name="Varghese N."/>
            <person name="Submissions S."/>
        </authorList>
    </citation>
    <scope>NUCLEOTIDE SEQUENCE [LARGE SCALE GENOMIC DNA]</scope>
    <source>
        <strain evidence="3">CGMCC 4.2126</strain>
    </source>
</reference>
<gene>
    <name evidence="2" type="ORF">SAMN05216275_105204</name>
</gene>
<dbReference type="InterPro" id="IPR036291">
    <property type="entry name" value="NAD(P)-bd_dom_sf"/>
</dbReference>
<evidence type="ECO:0000259" key="1">
    <source>
        <dbReference type="Pfam" id="PF01370"/>
    </source>
</evidence>
<dbReference type="SUPFAM" id="SSF51735">
    <property type="entry name" value="NAD(P)-binding Rossmann-fold domains"/>
    <property type="match status" value="1"/>
</dbReference>
<protein>
    <submittedName>
        <fullName evidence="2">Nucleoside-diphosphate-sugar epimerase</fullName>
    </submittedName>
</protein>
<feature type="domain" description="NAD-dependent epimerase/dehydratase" evidence="1">
    <location>
        <begin position="4"/>
        <end position="79"/>
    </location>
</feature>
<dbReference type="EMBL" id="FOQY01000005">
    <property type="protein sequence ID" value="SFI85960.1"/>
    <property type="molecule type" value="Genomic_DNA"/>
</dbReference>
<keyword evidence="3" id="KW-1185">Reference proteome</keyword>
<accession>A0A1I3LN33</accession>
<dbReference type="RefSeq" id="WP_093886660.1">
    <property type="nucleotide sequence ID" value="NZ_FOQY01000005.1"/>
</dbReference>
<dbReference type="InterPro" id="IPR001509">
    <property type="entry name" value="Epimerase_deHydtase"/>
</dbReference>
<dbReference type="Pfam" id="PF01370">
    <property type="entry name" value="Epimerase"/>
    <property type="match status" value="1"/>
</dbReference>
<name>A0A1I3LN33_9ACTN</name>
<dbReference type="GeneID" id="96297731"/>
<dbReference type="AlphaFoldDB" id="A0A1I3LN33"/>
<evidence type="ECO:0000313" key="2">
    <source>
        <dbReference type="EMBL" id="SFI85960.1"/>
    </source>
</evidence>
<sequence>MKEICVIGGSRYFGRRLVLRLRDAGVNVTLVNRGAQAPPPGVTHLVADRDDERALTAALGAHDFDVVVDQVCGTPRQADVAARVFAGRTGRYVMTSTIEVYDHAPAGDVPAAVPGAPLAEEAVDPLRWPVDLELPWHDRAFREARYGEGKRQAEAVFAREAAFPFAAVRSGHVMGGGPADFTGRLEHYVGRIRAGCPVAVHREPHPSSFIHDREIAEFLYWAAGAGFTGAVNARSHGEFDVIELCERIAARLGVRPVYETGGDTGASPYSFDRYYGMDNGRAGRLGFAFSHTGDWLPGVVSEALSGVVSEAL</sequence>
<dbReference type="Proteomes" id="UP000199111">
    <property type="component" value="Unassembled WGS sequence"/>
</dbReference>